<name>A0A1Z4F128_9MYCO</name>
<protein>
    <submittedName>
        <fullName evidence="1">Uncharacterized protein</fullName>
    </submittedName>
</protein>
<dbReference type="AlphaFoldDB" id="A0A1Z4F128"/>
<reference evidence="1 2" key="2">
    <citation type="journal article" date="2017" name="Int. J. Syst. Evol. Microbiol.">
        <title>Mycobacterium stephanolepidis sp. nov., a rapidly growing species related to Mycobacterium chelonae, isolated from marine teleost fish, Stephanolepis cirrhifer.</title>
        <authorList>
            <person name="Fukano H."/>
            <person name="Wada S."/>
            <person name="Kurata O."/>
            <person name="Katayama K."/>
            <person name="Fujiwara N."/>
            <person name="Hoshino Y."/>
        </authorList>
    </citation>
    <scope>NUCLEOTIDE SEQUENCE [LARGE SCALE GENOMIC DNA]</scope>
    <source>
        <strain evidence="1 2">NJB0901</strain>
    </source>
</reference>
<dbReference type="OrthoDB" id="4079798at2"/>
<dbReference type="Proteomes" id="UP000217954">
    <property type="component" value="Chromosome"/>
</dbReference>
<reference evidence="2" key="1">
    <citation type="journal article" date="2017" name="Genome Announc.">
        <title>Complete Genome Sequence of Mycobacterium stephanolepidis.</title>
        <authorList>
            <person name="Fukano H."/>
            <person name="Yoshida M."/>
            <person name="Katayama Y."/>
            <person name="Omatsu T."/>
            <person name="Mizutani T."/>
            <person name="Kurata O."/>
            <person name="Wada S."/>
            <person name="Hoshino Y."/>
        </authorList>
    </citation>
    <scope>NUCLEOTIDE SEQUENCE [LARGE SCALE GENOMIC DNA]</scope>
    <source>
        <strain evidence="2">NJB0901</strain>
    </source>
</reference>
<dbReference type="KEGG" id="mste:MSTE_03610"/>
<proteinExistence type="predicted"/>
<organism evidence="1 2">
    <name type="scientific">[Mycobacterium] stephanolepidis</name>
    <dbReference type="NCBI Taxonomy" id="1520670"/>
    <lineage>
        <taxon>Bacteria</taxon>
        <taxon>Bacillati</taxon>
        <taxon>Actinomycetota</taxon>
        <taxon>Actinomycetes</taxon>
        <taxon>Mycobacteriales</taxon>
        <taxon>Mycobacteriaceae</taxon>
        <taxon>Mycobacteroides</taxon>
    </lineage>
</organism>
<evidence type="ECO:0000313" key="2">
    <source>
        <dbReference type="Proteomes" id="UP000217954"/>
    </source>
</evidence>
<accession>A0A1Z4F128</accession>
<dbReference type="RefSeq" id="WP_096503202.1">
    <property type="nucleotide sequence ID" value="NZ_AP018165.1"/>
</dbReference>
<keyword evidence="2" id="KW-1185">Reference proteome</keyword>
<evidence type="ECO:0000313" key="1">
    <source>
        <dbReference type="EMBL" id="BAX98910.1"/>
    </source>
</evidence>
<dbReference type="EMBL" id="AP018165">
    <property type="protein sequence ID" value="BAX98910.1"/>
    <property type="molecule type" value="Genomic_DNA"/>
</dbReference>
<sequence length="247" mass="28306">MSDNAGHGIRSVAGSTWERTQSEIRAFHKFGLLWAESGYDKVWAAAIQRVDENFDPDDHHGDEHVWRFDEQVEGMWPDRFGWMIHAAAIKDAVTAFEVYMEDVLREWLSHIRIGDGSVRPVVRVTKGRESPNWLVLTRFHADLGANISTPSVREIRDLRHLLTHQRGELRSEAAIEKFTRTNAGDRFSRPRVGDPVELHTEDVLKVLADLDETVRATEHAIFERVGLLDSEIEAWETNGYITVEPRT</sequence>
<gene>
    <name evidence="1" type="ORF">MSTE_03610</name>
</gene>